<comment type="similarity">
    <text evidence="1 4">Belongs to the short-chain dehydrogenases/reductases (SDR) family.</text>
</comment>
<dbReference type="Pfam" id="PF00106">
    <property type="entry name" value="adh_short"/>
    <property type="match status" value="1"/>
</dbReference>
<gene>
    <name evidence="5" type="ORF">Z517_07344</name>
</gene>
<evidence type="ECO:0000256" key="2">
    <source>
        <dbReference type="ARBA" id="ARBA00022857"/>
    </source>
</evidence>
<dbReference type="PRINTS" id="PR00080">
    <property type="entry name" value="SDRFAMILY"/>
</dbReference>
<dbReference type="Gene3D" id="3.40.50.720">
    <property type="entry name" value="NAD(P)-binding Rossmann-like Domain"/>
    <property type="match status" value="1"/>
</dbReference>
<keyword evidence="6" id="KW-1185">Reference proteome</keyword>
<evidence type="ECO:0000256" key="4">
    <source>
        <dbReference type="RuleBase" id="RU000363"/>
    </source>
</evidence>
<dbReference type="RefSeq" id="XP_013284536.1">
    <property type="nucleotide sequence ID" value="XM_013429082.1"/>
</dbReference>
<evidence type="ECO:0000313" key="5">
    <source>
        <dbReference type="EMBL" id="KIW80728.1"/>
    </source>
</evidence>
<dbReference type="SUPFAM" id="SSF51735">
    <property type="entry name" value="NAD(P)-binding Rossmann-fold domains"/>
    <property type="match status" value="1"/>
</dbReference>
<dbReference type="PROSITE" id="PS00061">
    <property type="entry name" value="ADH_SHORT"/>
    <property type="match status" value="1"/>
</dbReference>
<dbReference type="InterPro" id="IPR036291">
    <property type="entry name" value="NAD(P)-bd_dom_sf"/>
</dbReference>
<dbReference type="Proteomes" id="UP000053029">
    <property type="component" value="Unassembled WGS sequence"/>
</dbReference>
<dbReference type="InterPro" id="IPR020904">
    <property type="entry name" value="Sc_DH/Rdtase_CS"/>
</dbReference>
<name>A0A0D2GIT8_9EURO</name>
<reference evidence="5 6" key="1">
    <citation type="submission" date="2015-01" db="EMBL/GenBank/DDBJ databases">
        <title>The Genome Sequence of Fonsecaea pedrosoi CBS 271.37.</title>
        <authorList>
            <consortium name="The Broad Institute Genomics Platform"/>
            <person name="Cuomo C."/>
            <person name="de Hoog S."/>
            <person name="Gorbushina A."/>
            <person name="Stielow B."/>
            <person name="Teixiera M."/>
            <person name="Abouelleil A."/>
            <person name="Chapman S.B."/>
            <person name="Priest M."/>
            <person name="Young S.K."/>
            <person name="Wortman J."/>
            <person name="Nusbaum C."/>
            <person name="Birren B."/>
        </authorList>
    </citation>
    <scope>NUCLEOTIDE SEQUENCE [LARGE SCALE GENOMIC DNA]</scope>
    <source>
        <strain evidence="5 6">CBS 271.37</strain>
    </source>
</reference>
<organism evidence="5 6">
    <name type="scientific">Fonsecaea pedrosoi CBS 271.37</name>
    <dbReference type="NCBI Taxonomy" id="1442368"/>
    <lineage>
        <taxon>Eukaryota</taxon>
        <taxon>Fungi</taxon>
        <taxon>Dikarya</taxon>
        <taxon>Ascomycota</taxon>
        <taxon>Pezizomycotina</taxon>
        <taxon>Eurotiomycetes</taxon>
        <taxon>Chaetothyriomycetidae</taxon>
        <taxon>Chaetothyriales</taxon>
        <taxon>Herpotrichiellaceae</taxon>
        <taxon>Fonsecaea</taxon>
    </lineage>
</organism>
<dbReference type="PANTHER" id="PTHR44229:SF4">
    <property type="entry name" value="15-HYDROXYPROSTAGLANDIN DEHYDROGENASE [NAD(+)]"/>
    <property type="match status" value="1"/>
</dbReference>
<sequence length="295" mass="31690">MSFPVAGKNAIVTGGASGINLAFVKLLVSKGANVIVGDLQESAALKELAKEPRPTKLLFQKTDVSNWSELEALFKRAQTELGALDIVCNGAGVFEPSWSNFWTDTETESYKSLDINLGALIKGTRLAIRDQITRSKGRKAGGTVGVILNISSLAAQRMLFNQPIYSAAKSGVSALVRSLAPLHEEFGIKVVAVAPGMVYTPLWSDHPEKLKAATEKDVWITPEEQAAVMLELVENGDYEGGTVLETLKNFTRRVYIDSPMPEGPGSTISNLDSITQDTIALLEAERTGGKVKNGV</sequence>
<dbReference type="STRING" id="1442368.A0A0D2GIT8"/>
<dbReference type="VEuPathDB" id="FungiDB:Z517_07344"/>
<dbReference type="HOGENOM" id="CLU_010194_13_2_1"/>
<accession>A0A0D2GIT8</accession>
<keyword evidence="2" id="KW-0521">NADP</keyword>
<dbReference type="GO" id="GO:0016616">
    <property type="term" value="F:oxidoreductase activity, acting on the CH-OH group of donors, NAD or NADP as acceptor"/>
    <property type="evidence" value="ECO:0007669"/>
    <property type="project" value="TreeGrafter"/>
</dbReference>
<evidence type="ECO:0000313" key="6">
    <source>
        <dbReference type="Proteomes" id="UP000053029"/>
    </source>
</evidence>
<dbReference type="GeneID" id="25306834"/>
<dbReference type="PANTHER" id="PTHR44229">
    <property type="entry name" value="15-HYDROXYPROSTAGLANDIN DEHYDROGENASE [NAD(+)]"/>
    <property type="match status" value="1"/>
</dbReference>
<protein>
    <submittedName>
        <fullName evidence="5">Uncharacterized protein</fullName>
    </submittedName>
</protein>
<dbReference type="InterPro" id="IPR002347">
    <property type="entry name" value="SDR_fam"/>
</dbReference>
<evidence type="ECO:0000256" key="3">
    <source>
        <dbReference type="ARBA" id="ARBA00023002"/>
    </source>
</evidence>
<proteinExistence type="inferred from homology"/>
<dbReference type="OrthoDB" id="37659at2759"/>
<dbReference type="EMBL" id="KN846972">
    <property type="protein sequence ID" value="KIW80728.1"/>
    <property type="molecule type" value="Genomic_DNA"/>
</dbReference>
<dbReference type="AlphaFoldDB" id="A0A0D2GIT8"/>
<dbReference type="PRINTS" id="PR00081">
    <property type="entry name" value="GDHRDH"/>
</dbReference>
<evidence type="ECO:0000256" key="1">
    <source>
        <dbReference type="ARBA" id="ARBA00006484"/>
    </source>
</evidence>
<dbReference type="GO" id="GO:0005737">
    <property type="term" value="C:cytoplasm"/>
    <property type="evidence" value="ECO:0007669"/>
    <property type="project" value="TreeGrafter"/>
</dbReference>
<keyword evidence="3" id="KW-0560">Oxidoreductase</keyword>